<dbReference type="CDD" id="cd03046">
    <property type="entry name" value="GST_N_GTT1_like"/>
    <property type="match status" value="1"/>
</dbReference>
<dbReference type="PROSITE" id="PS50404">
    <property type="entry name" value="GST_NTER"/>
    <property type="match status" value="1"/>
</dbReference>
<dbReference type="Gene3D" id="1.20.1050.10">
    <property type="match status" value="1"/>
</dbReference>
<organism evidence="4 5">
    <name type="scientific">Vanrija albida</name>
    <dbReference type="NCBI Taxonomy" id="181172"/>
    <lineage>
        <taxon>Eukaryota</taxon>
        <taxon>Fungi</taxon>
        <taxon>Dikarya</taxon>
        <taxon>Basidiomycota</taxon>
        <taxon>Agaricomycotina</taxon>
        <taxon>Tremellomycetes</taxon>
        <taxon>Trichosporonales</taxon>
        <taxon>Trichosporonaceae</taxon>
        <taxon>Vanrija</taxon>
    </lineage>
</organism>
<proteinExistence type="inferred from homology"/>
<keyword evidence="5" id="KW-1185">Reference proteome</keyword>
<dbReference type="InterPro" id="IPR036249">
    <property type="entry name" value="Thioredoxin-like_sf"/>
</dbReference>
<comment type="caution">
    <text evidence="4">The sequence shown here is derived from an EMBL/GenBank/DDBJ whole genome shotgun (WGS) entry which is preliminary data.</text>
</comment>
<protein>
    <recommendedName>
        <fullName evidence="3">GST N-terminal domain-containing protein</fullName>
    </recommendedName>
</protein>
<evidence type="ECO:0000256" key="1">
    <source>
        <dbReference type="ARBA" id="ARBA00007409"/>
    </source>
</evidence>
<comment type="similarity">
    <text evidence="1">Belongs to the GST superfamily.</text>
</comment>
<dbReference type="PANTHER" id="PTHR44051:SF9">
    <property type="entry name" value="GLUTATHIONE S-TRANSFERASE 1"/>
    <property type="match status" value="1"/>
</dbReference>
<feature type="domain" description="GST N-terminal" evidence="3">
    <location>
        <begin position="3"/>
        <end position="83"/>
    </location>
</feature>
<evidence type="ECO:0000313" key="5">
    <source>
        <dbReference type="Proteomes" id="UP001565368"/>
    </source>
</evidence>
<dbReference type="InterPro" id="IPR040079">
    <property type="entry name" value="Glutathione_S-Trfase"/>
</dbReference>
<dbReference type="PANTHER" id="PTHR44051">
    <property type="entry name" value="GLUTATHIONE S-TRANSFERASE-RELATED"/>
    <property type="match status" value="1"/>
</dbReference>
<feature type="compositionally biased region" description="Basic and acidic residues" evidence="2">
    <location>
        <begin position="224"/>
        <end position="241"/>
    </location>
</feature>
<feature type="region of interest" description="Disordered" evidence="2">
    <location>
        <begin position="221"/>
        <end position="241"/>
    </location>
</feature>
<dbReference type="SUPFAM" id="SSF52833">
    <property type="entry name" value="Thioredoxin-like"/>
    <property type="match status" value="1"/>
</dbReference>
<dbReference type="GeneID" id="95986796"/>
<dbReference type="Proteomes" id="UP001565368">
    <property type="component" value="Unassembled WGS sequence"/>
</dbReference>
<gene>
    <name evidence="4" type="ORF">Q8F55_005753</name>
</gene>
<dbReference type="RefSeq" id="XP_069208883.1">
    <property type="nucleotide sequence ID" value="XM_069354241.1"/>
</dbReference>
<evidence type="ECO:0000259" key="3">
    <source>
        <dbReference type="PROSITE" id="PS50404"/>
    </source>
</evidence>
<sequence length="241" mass="26047">MAAPRIIVHHVPFTRSQRVVWALEELGLKYEVKVHHFARGGMPPSIYALNPVGKAPVVEIDGKVMVESGAIVHYLLQNYGQRNPALESTPSQDSYFWAMFSEGTLMFQVQPGRFVGFTAAALLKSGGLNDDEKRGVQTLNAAWQGSVTKTVSAALGVVEAALAKFEGTGGFFSGSDRLGEGDFMMTYVLGQLSAKGSAYEIGPATRAYLARVGARPAFQAATKRLKEEEKAQPRPGKEAKL</sequence>
<reference evidence="4 5" key="1">
    <citation type="submission" date="2023-08" db="EMBL/GenBank/DDBJ databases">
        <title>Annotated Genome Sequence of Vanrija albida AlHP1.</title>
        <authorList>
            <person name="Herzog R."/>
        </authorList>
    </citation>
    <scope>NUCLEOTIDE SEQUENCE [LARGE SCALE GENOMIC DNA]</scope>
    <source>
        <strain evidence="4 5">AlHP1</strain>
    </source>
</reference>
<dbReference type="InterPro" id="IPR036282">
    <property type="entry name" value="Glutathione-S-Trfase_C_sf"/>
</dbReference>
<name>A0ABR3Q2G7_9TREE</name>
<dbReference type="InterPro" id="IPR004045">
    <property type="entry name" value="Glutathione_S-Trfase_N"/>
</dbReference>
<dbReference type="EMBL" id="JBBXJM010000004">
    <property type="protein sequence ID" value="KAL1408939.1"/>
    <property type="molecule type" value="Genomic_DNA"/>
</dbReference>
<accession>A0ABR3Q2G7</accession>
<evidence type="ECO:0000256" key="2">
    <source>
        <dbReference type="SAM" id="MobiDB-lite"/>
    </source>
</evidence>
<dbReference type="Pfam" id="PF13417">
    <property type="entry name" value="GST_N_3"/>
    <property type="match status" value="1"/>
</dbReference>
<evidence type="ECO:0000313" key="4">
    <source>
        <dbReference type="EMBL" id="KAL1408939.1"/>
    </source>
</evidence>
<dbReference type="SUPFAM" id="SSF47616">
    <property type="entry name" value="GST C-terminal domain-like"/>
    <property type="match status" value="1"/>
</dbReference>
<dbReference type="SFLD" id="SFLDS00019">
    <property type="entry name" value="Glutathione_Transferase_(cytos"/>
    <property type="match status" value="1"/>
</dbReference>
<dbReference type="Gene3D" id="3.40.30.10">
    <property type="entry name" value="Glutaredoxin"/>
    <property type="match status" value="1"/>
</dbReference>